<dbReference type="OrthoDB" id="295274at2759"/>
<feature type="compositionally biased region" description="Polar residues" evidence="7">
    <location>
        <begin position="123"/>
        <end position="141"/>
    </location>
</feature>
<dbReference type="PANTHER" id="PTHR19304">
    <property type="entry name" value="CYCLIC-AMP RESPONSE ELEMENT BINDING PROTEIN"/>
    <property type="match status" value="1"/>
</dbReference>
<evidence type="ECO:0000256" key="4">
    <source>
        <dbReference type="ARBA" id="ARBA00023163"/>
    </source>
</evidence>
<feature type="compositionally biased region" description="Acidic residues" evidence="7">
    <location>
        <begin position="222"/>
        <end position="231"/>
    </location>
</feature>
<keyword evidence="6" id="KW-0175">Coiled coil</keyword>
<feature type="region of interest" description="Disordered" evidence="7">
    <location>
        <begin position="354"/>
        <end position="373"/>
    </location>
</feature>
<dbReference type="AlphaFoldDB" id="A0A166FYQ0"/>
<organism evidence="9 10">
    <name type="scientific">Sistotremastrum suecicum HHB10207 ss-3</name>
    <dbReference type="NCBI Taxonomy" id="1314776"/>
    <lineage>
        <taxon>Eukaryota</taxon>
        <taxon>Fungi</taxon>
        <taxon>Dikarya</taxon>
        <taxon>Basidiomycota</taxon>
        <taxon>Agaricomycotina</taxon>
        <taxon>Agaricomycetes</taxon>
        <taxon>Sistotremastrales</taxon>
        <taxon>Sistotremastraceae</taxon>
        <taxon>Sistotremastrum</taxon>
    </lineage>
</organism>
<comment type="subcellular location">
    <subcellularLocation>
        <location evidence="1">Nucleus</location>
    </subcellularLocation>
</comment>
<evidence type="ECO:0000256" key="2">
    <source>
        <dbReference type="ARBA" id="ARBA00023015"/>
    </source>
</evidence>
<proteinExistence type="predicted"/>
<feature type="compositionally biased region" description="Low complexity" evidence="7">
    <location>
        <begin position="16"/>
        <end position="43"/>
    </location>
</feature>
<reference evidence="9 10" key="1">
    <citation type="journal article" date="2016" name="Mol. Biol. Evol.">
        <title>Comparative Genomics of Early-Diverging Mushroom-Forming Fungi Provides Insights into the Origins of Lignocellulose Decay Capabilities.</title>
        <authorList>
            <person name="Nagy L.G."/>
            <person name="Riley R."/>
            <person name="Tritt A."/>
            <person name="Adam C."/>
            <person name="Daum C."/>
            <person name="Floudas D."/>
            <person name="Sun H."/>
            <person name="Yadav J.S."/>
            <person name="Pangilinan J."/>
            <person name="Larsson K.H."/>
            <person name="Matsuura K."/>
            <person name="Barry K."/>
            <person name="Labutti K."/>
            <person name="Kuo R."/>
            <person name="Ohm R.A."/>
            <person name="Bhattacharya S.S."/>
            <person name="Shirouzu T."/>
            <person name="Yoshinaga Y."/>
            <person name="Martin F.M."/>
            <person name="Grigoriev I.V."/>
            <person name="Hibbett D.S."/>
        </authorList>
    </citation>
    <scope>NUCLEOTIDE SEQUENCE [LARGE SCALE GENOMIC DNA]</scope>
    <source>
        <strain evidence="9 10">HHB10207 ss-3</strain>
    </source>
</reference>
<feature type="compositionally biased region" description="Basic and acidic residues" evidence="7">
    <location>
        <begin position="243"/>
        <end position="256"/>
    </location>
</feature>
<evidence type="ECO:0000313" key="10">
    <source>
        <dbReference type="Proteomes" id="UP000076798"/>
    </source>
</evidence>
<dbReference type="CDD" id="cd14687">
    <property type="entry name" value="bZIP_ATF2"/>
    <property type="match status" value="1"/>
</dbReference>
<dbReference type="SMART" id="SM00338">
    <property type="entry name" value="BRLZ"/>
    <property type="match status" value="1"/>
</dbReference>
<dbReference type="InterPro" id="IPR021755">
    <property type="entry name" value="TF_Aft1_HRA"/>
</dbReference>
<feature type="compositionally biased region" description="Basic residues" evidence="7">
    <location>
        <begin position="203"/>
        <end position="215"/>
    </location>
</feature>
<feature type="compositionally biased region" description="Polar residues" evidence="7">
    <location>
        <begin position="82"/>
        <end position="100"/>
    </location>
</feature>
<evidence type="ECO:0000256" key="5">
    <source>
        <dbReference type="ARBA" id="ARBA00023242"/>
    </source>
</evidence>
<feature type="compositionally biased region" description="Low complexity" evidence="7">
    <location>
        <begin position="111"/>
        <end position="122"/>
    </location>
</feature>
<keyword evidence="5" id="KW-0539">Nucleus</keyword>
<feature type="region of interest" description="Disordered" evidence="7">
    <location>
        <begin position="82"/>
        <end position="144"/>
    </location>
</feature>
<dbReference type="GO" id="GO:0005634">
    <property type="term" value="C:nucleus"/>
    <property type="evidence" value="ECO:0007669"/>
    <property type="project" value="UniProtKB-SubCell"/>
</dbReference>
<keyword evidence="4" id="KW-0804">Transcription</keyword>
<feature type="coiled-coil region" evidence="6">
    <location>
        <begin position="274"/>
        <end position="301"/>
    </location>
</feature>
<evidence type="ECO:0000256" key="7">
    <source>
        <dbReference type="SAM" id="MobiDB-lite"/>
    </source>
</evidence>
<dbReference type="InterPro" id="IPR051027">
    <property type="entry name" value="bZIP_transcription_factors"/>
</dbReference>
<dbReference type="GO" id="GO:0003700">
    <property type="term" value="F:DNA-binding transcription factor activity"/>
    <property type="evidence" value="ECO:0007669"/>
    <property type="project" value="InterPro"/>
</dbReference>
<protein>
    <recommendedName>
        <fullName evidence="8">BZIP domain-containing protein</fullName>
    </recommendedName>
</protein>
<dbReference type="PROSITE" id="PS50217">
    <property type="entry name" value="BZIP"/>
    <property type="match status" value="1"/>
</dbReference>
<dbReference type="InterPro" id="IPR046347">
    <property type="entry name" value="bZIP_sf"/>
</dbReference>
<dbReference type="GO" id="GO:0003677">
    <property type="term" value="F:DNA binding"/>
    <property type="evidence" value="ECO:0007669"/>
    <property type="project" value="UniProtKB-KW"/>
</dbReference>
<gene>
    <name evidence="9" type="ORF">SISSUDRAFT_1043211</name>
</gene>
<dbReference type="Pfam" id="PF11786">
    <property type="entry name" value="Aft1_HRA"/>
    <property type="match status" value="1"/>
</dbReference>
<keyword evidence="10" id="KW-1185">Reference proteome</keyword>
<evidence type="ECO:0000313" key="9">
    <source>
        <dbReference type="EMBL" id="KZT41132.1"/>
    </source>
</evidence>
<name>A0A166FYQ0_9AGAM</name>
<dbReference type="FunFam" id="1.20.5.170:FF:000053">
    <property type="entry name" value="BZIP transcription factor AtfA"/>
    <property type="match status" value="1"/>
</dbReference>
<feature type="compositionally biased region" description="Polar residues" evidence="7">
    <location>
        <begin position="1"/>
        <end position="15"/>
    </location>
</feature>
<accession>A0A166FYQ0</accession>
<evidence type="ECO:0000256" key="3">
    <source>
        <dbReference type="ARBA" id="ARBA00023125"/>
    </source>
</evidence>
<evidence type="ECO:0000259" key="8">
    <source>
        <dbReference type="PROSITE" id="PS50217"/>
    </source>
</evidence>
<keyword evidence="2" id="KW-0805">Transcription regulation</keyword>
<dbReference type="Gene3D" id="1.20.5.170">
    <property type="match status" value="1"/>
</dbReference>
<feature type="region of interest" description="Disordered" evidence="7">
    <location>
        <begin position="1"/>
        <end position="51"/>
    </location>
</feature>
<dbReference type="EMBL" id="KV428024">
    <property type="protein sequence ID" value="KZT41132.1"/>
    <property type="molecule type" value="Genomic_DNA"/>
</dbReference>
<evidence type="ECO:0000256" key="6">
    <source>
        <dbReference type="SAM" id="Coils"/>
    </source>
</evidence>
<dbReference type="Proteomes" id="UP000076798">
    <property type="component" value="Unassembled WGS sequence"/>
</dbReference>
<dbReference type="InterPro" id="IPR004827">
    <property type="entry name" value="bZIP"/>
</dbReference>
<dbReference type="STRING" id="1314776.A0A166FYQ0"/>
<feature type="domain" description="BZIP" evidence="8">
    <location>
        <begin position="249"/>
        <end position="305"/>
    </location>
</feature>
<dbReference type="SUPFAM" id="SSF57959">
    <property type="entry name" value="Leucine zipper domain"/>
    <property type="match status" value="1"/>
</dbReference>
<dbReference type="Pfam" id="PF00170">
    <property type="entry name" value="bZIP_1"/>
    <property type="match status" value="1"/>
</dbReference>
<evidence type="ECO:0000256" key="1">
    <source>
        <dbReference type="ARBA" id="ARBA00004123"/>
    </source>
</evidence>
<feature type="region of interest" description="Disordered" evidence="7">
    <location>
        <begin position="164"/>
        <end position="256"/>
    </location>
</feature>
<sequence>MLAGPQQSTHQNSYDPTTLRTGLTPGTGLTPNTGLTPLVGGPTSFPPPSPNTAAFLAMVTNSTSNGMNSSAATITPNTLSALSGIVNPNSQSSTNHSQPHPLSVSHGPYDQQQQSQSRSQNQYAYPQQQNDTSDSHNYPQSAATAATTAANGLFLLSQAHQELTKREEAQARAGTLNNGAAKRGAKRKSVDPAVQQSPPSKPAAKKTRSNARSRKDRMSDSSSEEDYDEEMAPPSGQASNGSKKAETEEEKRRNFLERNRQAALKCRQRKKAWLAQLQAKVEFLTSENERLTSALVSSREEISRLSALVGPGASASVPNGGHGHGPPVSVAVSLAGKNGMGVMGGHNGVNMPGGHPPPAASVTAGGSGRGYGY</sequence>
<keyword evidence="3" id="KW-0238">DNA-binding</keyword>